<dbReference type="PANTHER" id="PTHR43559:SF3">
    <property type="entry name" value="HYDROLASE YCAC-RELATED"/>
    <property type="match status" value="1"/>
</dbReference>
<proteinExistence type="predicted"/>
<dbReference type="Gene3D" id="3.40.50.850">
    <property type="entry name" value="Isochorismatase-like"/>
    <property type="match status" value="1"/>
</dbReference>
<dbReference type="Proteomes" id="UP000603865">
    <property type="component" value="Unassembled WGS sequence"/>
</dbReference>
<gene>
    <name evidence="3" type="ORF">GCM10008957_10090</name>
</gene>
<evidence type="ECO:0000259" key="2">
    <source>
        <dbReference type="Pfam" id="PF00857"/>
    </source>
</evidence>
<protein>
    <submittedName>
        <fullName evidence="3">Isochorismatase</fullName>
    </submittedName>
</protein>
<evidence type="ECO:0000256" key="1">
    <source>
        <dbReference type="SAM" id="SignalP"/>
    </source>
</evidence>
<feature type="domain" description="Isochorismatase-like" evidence="2">
    <location>
        <begin position="51"/>
        <end position="206"/>
    </location>
</feature>
<feature type="signal peptide" evidence="1">
    <location>
        <begin position="1"/>
        <end position="27"/>
    </location>
</feature>
<dbReference type="InterPro" id="IPR036380">
    <property type="entry name" value="Isochorismatase-like_sf"/>
</dbReference>
<dbReference type="PANTHER" id="PTHR43559">
    <property type="entry name" value="HYDROLASE YCAC-RELATED"/>
    <property type="match status" value="1"/>
</dbReference>
<dbReference type="InterPro" id="IPR053152">
    <property type="entry name" value="Hydrolase_YcaC-like"/>
</dbReference>
<accession>A0A918C0C6</accession>
<reference evidence="3" key="2">
    <citation type="submission" date="2020-09" db="EMBL/GenBank/DDBJ databases">
        <authorList>
            <person name="Sun Q."/>
            <person name="Ohkuma M."/>
        </authorList>
    </citation>
    <scope>NUCLEOTIDE SEQUENCE</scope>
    <source>
        <strain evidence="3">JCM 31311</strain>
    </source>
</reference>
<organism evidence="3 4">
    <name type="scientific">Deinococcus ruber</name>
    <dbReference type="NCBI Taxonomy" id="1848197"/>
    <lineage>
        <taxon>Bacteria</taxon>
        <taxon>Thermotogati</taxon>
        <taxon>Deinococcota</taxon>
        <taxon>Deinococci</taxon>
        <taxon>Deinococcales</taxon>
        <taxon>Deinococcaceae</taxon>
        <taxon>Deinococcus</taxon>
    </lineage>
</organism>
<dbReference type="EMBL" id="BMQL01000003">
    <property type="protein sequence ID" value="GGQ99312.1"/>
    <property type="molecule type" value="Genomic_DNA"/>
</dbReference>
<reference evidence="3" key="1">
    <citation type="journal article" date="2014" name="Int. J. Syst. Evol. Microbiol.">
        <title>Complete genome sequence of Corynebacterium casei LMG S-19264T (=DSM 44701T), isolated from a smear-ripened cheese.</title>
        <authorList>
            <consortium name="US DOE Joint Genome Institute (JGI-PGF)"/>
            <person name="Walter F."/>
            <person name="Albersmeier A."/>
            <person name="Kalinowski J."/>
            <person name="Ruckert C."/>
        </authorList>
    </citation>
    <scope>NUCLEOTIDE SEQUENCE</scope>
    <source>
        <strain evidence="3">JCM 31311</strain>
    </source>
</reference>
<name>A0A918C0C6_9DEIO</name>
<dbReference type="SUPFAM" id="SSF52499">
    <property type="entry name" value="Isochorismatase-like hydrolases"/>
    <property type="match status" value="1"/>
</dbReference>
<dbReference type="InterPro" id="IPR000868">
    <property type="entry name" value="Isochorismatase-like_dom"/>
</dbReference>
<keyword evidence="4" id="KW-1185">Reference proteome</keyword>
<dbReference type="AlphaFoldDB" id="A0A918C0C6"/>
<keyword evidence="1" id="KW-0732">Signal</keyword>
<sequence length="245" mass="25636">MLNSKKIAALALLSVSLLGTGTTRAQATPTAAPASVNAARFPSLAFTPSNTALLLIDFQVGTVQLIRNRPPAEVLHNGVTLAKMAKILNIPTVITSSLESNGFQGPVTPELGAVLPKEFDARIQRKGEVDAFTAPAFAAAVKATGKKNLIIAGVTTDVCLVHMVQRAEAMGYNVQVVVDAAGSNSDVSEQIALDTIRASGASLTTIPQLVSGLAGNWGVKPGSDLLNLLTSDYQQYIIEHPGFYK</sequence>
<dbReference type="Pfam" id="PF00857">
    <property type="entry name" value="Isochorismatase"/>
    <property type="match status" value="1"/>
</dbReference>
<evidence type="ECO:0000313" key="4">
    <source>
        <dbReference type="Proteomes" id="UP000603865"/>
    </source>
</evidence>
<feature type="chain" id="PRO_5036998192" evidence="1">
    <location>
        <begin position="28"/>
        <end position="245"/>
    </location>
</feature>
<evidence type="ECO:0000313" key="3">
    <source>
        <dbReference type="EMBL" id="GGQ99312.1"/>
    </source>
</evidence>
<comment type="caution">
    <text evidence="3">The sequence shown here is derived from an EMBL/GenBank/DDBJ whole genome shotgun (WGS) entry which is preliminary data.</text>
</comment>
<dbReference type="RefSeq" id="WP_189088413.1">
    <property type="nucleotide sequence ID" value="NZ_BMQL01000003.1"/>
</dbReference>